<evidence type="ECO:0000313" key="2">
    <source>
        <dbReference type="EMBL" id="GBP12005.1"/>
    </source>
</evidence>
<evidence type="ECO:0000313" key="3">
    <source>
        <dbReference type="Proteomes" id="UP000299102"/>
    </source>
</evidence>
<comment type="caution">
    <text evidence="2">The sequence shown here is derived from an EMBL/GenBank/DDBJ whole genome shotgun (WGS) entry which is preliminary data.</text>
</comment>
<keyword evidence="3" id="KW-1185">Reference proteome</keyword>
<protein>
    <submittedName>
        <fullName evidence="2">Uncharacterized protein</fullName>
    </submittedName>
</protein>
<name>A0A4C1TD22_EUMVA</name>
<feature type="signal peptide" evidence="1">
    <location>
        <begin position="1"/>
        <end position="24"/>
    </location>
</feature>
<organism evidence="2 3">
    <name type="scientific">Eumeta variegata</name>
    <name type="common">Bagworm moth</name>
    <name type="synonym">Eumeta japonica</name>
    <dbReference type="NCBI Taxonomy" id="151549"/>
    <lineage>
        <taxon>Eukaryota</taxon>
        <taxon>Metazoa</taxon>
        <taxon>Ecdysozoa</taxon>
        <taxon>Arthropoda</taxon>
        <taxon>Hexapoda</taxon>
        <taxon>Insecta</taxon>
        <taxon>Pterygota</taxon>
        <taxon>Neoptera</taxon>
        <taxon>Endopterygota</taxon>
        <taxon>Lepidoptera</taxon>
        <taxon>Glossata</taxon>
        <taxon>Ditrysia</taxon>
        <taxon>Tineoidea</taxon>
        <taxon>Psychidae</taxon>
        <taxon>Oiketicinae</taxon>
        <taxon>Eumeta</taxon>
    </lineage>
</organism>
<reference evidence="2 3" key="1">
    <citation type="journal article" date="2019" name="Commun. Biol.">
        <title>The bagworm genome reveals a unique fibroin gene that provides high tensile strength.</title>
        <authorList>
            <person name="Kono N."/>
            <person name="Nakamura H."/>
            <person name="Ohtoshi R."/>
            <person name="Tomita M."/>
            <person name="Numata K."/>
            <person name="Arakawa K."/>
        </authorList>
    </citation>
    <scope>NUCLEOTIDE SEQUENCE [LARGE SCALE GENOMIC DNA]</scope>
</reference>
<dbReference type="EMBL" id="BGZK01000049">
    <property type="protein sequence ID" value="GBP12005.1"/>
    <property type="molecule type" value="Genomic_DNA"/>
</dbReference>
<dbReference type="Proteomes" id="UP000299102">
    <property type="component" value="Unassembled WGS sequence"/>
</dbReference>
<sequence length="92" mass="10320">MRRGRWGLVALAALVLAVAEHALGQGTYGYRYKMRLEDDKSRDFDLCTSGTMLKNDLLFKFIVQSCAMVNLARSRERAHPTGAIPHSQRIPA</sequence>
<evidence type="ECO:0000256" key="1">
    <source>
        <dbReference type="SAM" id="SignalP"/>
    </source>
</evidence>
<accession>A0A4C1TD22</accession>
<proteinExistence type="predicted"/>
<feature type="chain" id="PRO_5020022939" evidence="1">
    <location>
        <begin position="25"/>
        <end position="92"/>
    </location>
</feature>
<keyword evidence="1" id="KW-0732">Signal</keyword>
<dbReference type="AlphaFoldDB" id="A0A4C1TD22"/>
<gene>
    <name evidence="2" type="ORF">EVAR_5850_1</name>
</gene>